<dbReference type="PANTHER" id="PTHR47972:SF51">
    <property type="entry name" value="BINDING PROTEIN, PUTATIVE-RELATED"/>
    <property type="match status" value="1"/>
</dbReference>
<dbReference type="GO" id="GO:0007018">
    <property type="term" value="P:microtubule-based movement"/>
    <property type="evidence" value="ECO:0007669"/>
    <property type="project" value="InterPro"/>
</dbReference>
<sequence>MSYEGDRDFPESISPMSYEGDKDFPEFASSITPQNLSSSGCHSTFFGNDEDEASMESVLCFPGSRLIPTGLTEIDSTEDIVMFVNAGGGSLTEGKGDFLKKLKPDVCFQGGQVSRTEENLIEGGDYASIYQSLRYGNFCYQFDNLRPGDYIIDLHFAEIIYSNGPKGMRVFNVFLQEEKVVSKLDIYSIVGGNKPLQLLGIRVSVGDNGVIVLRFEGVHGSSMISGICIKRASKLSATEVKVDPLICNQCAAKVEVPLVKCTVKYEKKIQELTMQCQLKSNECYEAWMSLTAANEQLDKVRMELGDRIYHAHCLEKVMENQTTTLKDISSRYEKDKELWVTALSNLEGKVMMMKKEQYQLSREAHECADSIPELNKMVYAVGGLGNIRVFCRCRPLNKEEVSAGFSTVIDFDAAKDGYLGVLPSTSSKKSFKFDRVFTPKDDQVAVFEDASPVVISVLDGYNVCIFAYGQTGTGKTFTMEGTAQNRGVNYRTIEELFKVAKERSDTVTYNISVSVLEVYNEQIRDLLAAPPTSKKLEIRQASEGVHHVPGLVEAKVGNVKEVWDVLQAGSNARAVGSNNVNEHSSRSHCMLCITVIAKNMINGECTKSKLWLVDLAGSERLAKTDVQGDRLKEAQNINRSLSALGDVVSALANKSSHVPFRNSKLTHLLQDSLGGDSKMLMFVQISPSENDFGETLSSLNFATRVRGVELGPAKKQIDMGELQKMKMMLDKAKQESRIKEESFRKLEENFQNLENSRRSKDQLCKSQLDKVKELQAQLDLKIESYNQMEKQLLYFNEQLKESEETCIILQNKVKELEDLLKKQAQQQSESLSLQQKVKELENKLKEQAQQQSESSSLQQKVMDLEKKLKERVQQQPESLILQLKVKEVENKLKERDQDSEHRFLHQKVKELENKLKERDQNSDHGILHQKVIPSNIISLFILAVQELEEKQRHRVRQSETLPLSNFGESSRFAQNEGKVRLSEESMCEHNLQILQSSDSINCPSRESDLLRGIDSLREVRRKRESRSGENENNCCTTILNEKKIVQIESKKLRQVPGELDSGRQVCNAKPLERLTRTIKPVTSQRQFSHGRTNRDQALGTKDREKTRIWSR</sequence>
<proteinExistence type="inferred from homology"/>
<evidence type="ECO:0000256" key="5">
    <source>
        <dbReference type="ARBA" id="ARBA00023054"/>
    </source>
</evidence>
<dbReference type="PROSITE" id="PS50067">
    <property type="entry name" value="KINESIN_MOTOR_2"/>
    <property type="match status" value="1"/>
</dbReference>
<feature type="binding site" evidence="7">
    <location>
        <begin position="469"/>
        <end position="476"/>
    </location>
    <ligand>
        <name>ATP</name>
        <dbReference type="ChEBI" id="CHEBI:30616"/>
    </ligand>
</feature>
<comment type="similarity">
    <text evidence="1">Belongs to the TRAFAC class myosin-kinesin ATPase superfamily. Kinesin family. KIN-14 subfamily.</text>
</comment>
<dbReference type="EMBL" id="JBBNAF010000002">
    <property type="protein sequence ID" value="KAK9162820.1"/>
    <property type="molecule type" value="Genomic_DNA"/>
</dbReference>
<dbReference type="CDD" id="cd01366">
    <property type="entry name" value="KISc_C_terminal"/>
    <property type="match status" value="1"/>
</dbReference>
<dbReference type="Pfam" id="PF11721">
    <property type="entry name" value="Malectin"/>
    <property type="match status" value="1"/>
</dbReference>
<gene>
    <name evidence="11" type="ORF">Syun_003722</name>
</gene>
<dbReference type="InterPro" id="IPR021720">
    <property type="entry name" value="Malectin_dom"/>
</dbReference>
<keyword evidence="3 7" id="KW-0547">Nucleotide-binding</keyword>
<organism evidence="11 12">
    <name type="scientific">Stephania yunnanensis</name>
    <dbReference type="NCBI Taxonomy" id="152371"/>
    <lineage>
        <taxon>Eukaryota</taxon>
        <taxon>Viridiplantae</taxon>
        <taxon>Streptophyta</taxon>
        <taxon>Embryophyta</taxon>
        <taxon>Tracheophyta</taxon>
        <taxon>Spermatophyta</taxon>
        <taxon>Magnoliopsida</taxon>
        <taxon>Ranunculales</taxon>
        <taxon>Menispermaceae</taxon>
        <taxon>Menispermoideae</taxon>
        <taxon>Cissampelideae</taxon>
        <taxon>Stephania</taxon>
    </lineage>
</organism>
<dbReference type="InterPro" id="IPR027640">
    <property type="entry name" value="Kinesin-like_fam"/>
</dbReference>
<dbReference type="Gene3D" id="3.40.850.10">
    <property type="entry name" value="Kinesin motor domain"/>
    <property type="match status" value="1"/>
</dbReference>
<name>A0AAP0Q0U5_9MAGN</name>
<dbReference type="SUPFAM" id="SSF52540">
    <property type="entry name" value="P-loop containing nucleoside triphosphate hydrolases"/>
    <property type="match status" value="1"/>
</dbReference>
<keyword evidence="6 7" id="KW-0505">Motor protein</keyword>
<dbReference type="InterPro" id="IPR027417">
    <property type="entry name" value="P-loop_NTPase"/>
</dbReference>
<protein>
    <recommendedName>
        <fullName evidence="10">Kinesin motor domain-containing protein</fullName>
    </recommendedName>
</protein>
<dbReference type="GO" id="GO:0003777">
    <property type="term" value="F:microtubule motor activity"/>
    <property type="evidence" value="ECO:0007669"/>
    <property type="project" value="InterPro"/>
</dbReference>
<dbReference type="Gene3D" id="2.60.120.430">
    <property type="entry name" value="Galactose-binding lectin"/>
    <property type="match status" value="1"/>
</dbReference>
<dbReference type="AlphaFoldDB" id="A0AAP0Q0U5"/>
<dbReference type="InterPro" id="IPR019821">
    <property type="entry name" value="Kinesin_motor_CS"/>
</dbReference>
<dbReference type="Proteomes" id="UP001420932">
    <property type="component" value="Unassembled WGS sequence"/>
</dbReference>
<feature type="coiled-coil region" evidence="8">
    <location>
        <begin position="722"/>
        <end position="874"/>
    </location>
</feature>
<evidence type="ECO:0000259" key="10">
    <source>
        <dbReference type="PROSITE" id="PS50067"/>
    </source>
</evidence>
<keyword evidence="5 8" id="KW-0175">Coiled coil</keyword>
<comment type="caution">
    <text evidence="11">The sequence shown here is derived from an EMBL/GenBank/DDBJ whole genome shotgun (WGS) entry which is preliminary data.</text>
</comment>
<dbReference type="SMART" id="SM00129">
    <property type="entry name" value="KISc"/>
    <property type="match status" value="1"/>
</dbReference>
<evidence type="ECO:0000256" key="3">
    <source>
        <dbReference type="ARBA" id="ARBA00022741"/>
    </source>
</evidence>
<keyword evidence="4 7" id="KW-0067">ATP-binding</keyword>
<dbReference type="InterPro" id="IPR001752">
    <property type="entry name" value="Kinesin_motor_dom"/>
</dbReference>
<dbReference type="GO" id="GO:0008017">
    <property type="term" value="F:microtubule binding"/>
    <property type="evidence" value="ECO:0007669"/>
    <property type="project" value="InterPro"/>
</dbReference>
<dbReference type="PROSITE" id="PS00411">
    <property type="entry name" value="KINESIN_MOTOR_1"/>
    <property type="match status" value="1"/>
</dbReference>
<evidence type="ECO:0000256" key="1">
    <source>
        <dbReference type="ARBA" id="ARBA00010899"/>
    </source>
</evidence>
<dbReference type="InterPro" id="IPR036961">
    <property type="entry name" value="Kinesin_motor_dom_sf"/>
</dbReference>
<dbReference type="GO" id="GO:0005874">
    <property type="term" value="C:microtubule"/>
    <property type="evidence" value="ECO:0007669"/>
    <property type="project" value="UniProtKB-KW"/>
</dbReference>
<feature type="compositionally biased region" description="Polar residues" evidence="9">
    <location>
        <begin position="1080"/>
        <end position="1090"/>
    </location>
</feature>
<dbReference type="GO" id="GO:0005524">
    <property type="term" value="F:ATP binding"/>
    <property type="evidence" value="ECO:0007669"/>
    <property type="project" value="UniProtKB-UniRule"/>
</dbReference>
<keyword evidence="12" id="KW-1185">Reference proteome</keyword>
<feature type="compositionally biased region" description="Basic and acidic residues" evidence="9">
    <location>
        <begin position="1100"/>
        <end position="1111"/>
    </location>
</feature>
<reference evidence="11 12" key="1">
    <citation type="submission" date="2024-01" db="EMBL/GenBank/DDBJ databases">
        <title>Genome assemblies of Stephania.</title>
        <authorList>
            <person name="Yang L."/>
        </authorList>
    </citation>
    <scope>NUCLEOTIDE SEQUENCE [LARGE SCALE GENOMIC DNA]</scope>
    <source>
        <strain evidence="11">YNDBR</strain>
        <tissue evidence="11">Leaf</tissue>
    </source>
</reference>
<evidence type="ECO:0000256" key="6">
    <source>
        <dbReference type="ARBA" id="ARBA00023175"/>
    </source>
</evidence>
<evidence type="ECO:0000313" key="11">
    <source>
        <dbReference type="EMBL" id="KAK9162820.1"/>
    </source>
</evidence>
<feature type="region of interest" description="Disordered" evidence="9">
    <location>
        <begin position="1080"/>
        <end position="1111"/>
    </location>
</feature>
<dbReference type="PRINTS" id="PR00380">
    <property type="entry name" value="KINESINHEAVY"/>
</dbReference>
<evidence type="ECO:0000256" key="8">
    <source>
        <dbReference type="SAM" id="Coils"/>
    </source>
</evidence>
<feature type="domain" description="Kinesin motor" evidence="10">
    <location>
        <begin position="386"/>
        <end position="708"/>
    </location>
</feature>
<evidence type="ECO:0000256" key="4">
    <source>
        <dbReference type="ARBA" id="ARBA00022840"/>
    </source>
</evidence>
<evidence type="ECO:0000256" key="9">
    <source>
        <dbReference type="SAM" id="MobiDB-lite"/>
    </source>
</evidence>
<dbReference type="Pfam" id="PF00225">
    <property type="entry name" value="Kinesin"/>
    <property type="match status" value="1"/>
</dbReference>
<accession>A0AAP0Q0U5</accession>
<dbReference type="PANTHER" id="PTHR47972">
    <property type="entry name" value="KINESIN-LIKE PROTEIN KLP-3"/>
    <property type="match status" value="1"/>
</dbReference>
<dbReference type="FunFam" id="3.40.850.10:FF:000057">
    <property type="entry name" value="kinesin-like protein KIN-14R"/>
    <property type="match status" value="1"/>
</dbReference>
<evidence type="ECO:0000313" key="12">
    <source>
        <dbReference type="Proteomes" id="UP001420932"/>
    </source>
</evidence>
<evidence type="ECO:0000256" key="7">
    <source>
        <dbReference type="PROSITE-ProRule" id="PRU00283"/>
    </source>
</evidence>
<keyword evidence="2" id="KW-0493">Microtubule</keyword>
<evidence type="ECO:0000256" key="2">
    <source>
        <dbReference type="ARBA" id="ARBA00022701"/>
    </source>
</evidence>